<evidence type="ECO:0000313" key="1">
    <source>
        <dbReference type="EMBL" id="MPL68031.1"/>
    </source>
</evidence>
<organism evidence="1">
    <name type="scientific">bioreactor metagenome</name>
    <dbReference type="NCBI Taxonomy" id="1076179"/>
    <lineage>
        <taxon>unclassified sequences</taxon>
        <taxon>metagenomes</taxon>
        <taxon>ecological metagenomes</taxon>
    </lineage>
</organism>
<sequence length="158" mass="17330">MIKKICFMVVAVLILVMATCFAAVTPADFTVRGISLGSSSYDDIVANLGEPKKKFEDEQGQLSLTHLSYPGLKIAVVSEGGPVVYMLIDNGDYKTQRGVKVGATPSKLTKEYGQPQKSMINGHVYYIYDTEPVSKSRLIFDMTDGYASKIIFTSMPLE</sequence>
<name>A0A644TQS3_9ZZZZ</name>
<dbReference type="AlphaFoldDB" id="A0A644TQS3"/>
<proteinExistence type="predicted"/>
<accession>A0A644TQS3</accession>
<reference evidence="1" key="1">
    <citation type="submission" date="2019-08" db="EMBL/GenBank/DDBJ databases">
        <authorList>
            <person name="Kucharzyk K."/>
            <person name="Murdoch R.W."/>
            <person name="Higgins S."/>
            <person name="Loffler F."/>
        </authorList>
    </citation>
    <scope>NUCLEOTIDE SEQUENCE</scope>
</reference>
<gene>
    <name evidence="1" type="ORF">SDC9_13735</name>
</gene>
<evidence type="ECO:0008006" key="2">
    <source>
        <dbReference type="Google" id="ProtNLM"/>
    </source>
</evidence>
<protein>
    <recommendedName>
        <fullName evidence="2">DUF4309 domain-containing protein</fullName>
    </recommendedName>
</protein>
<comment type="caution">
    <text evidence="1">The sequence shown here is derived from an EMBL/GenBank/DDBJ whole genome shotgun (WGS) entry which is preliminary data.</text>
</comment>
<dbReference type="EMBL" id="VSSQ01000039">
    <property type="protein sequence ID" value="MPL68031.1"/>
    <property type="molecule type" value="Genomic_DNA"/>
</dbReference>